<reference evidence="3 4" key="1">
    <citation type="submission" date="2018-07" db="EMBL/GenBank/DDBJ databases">
        <title>Genomic Encyclopedia of Type Strains, Phase IV (KMG-IV): sequencing the most valuable type-strain genomes for metagenomic binning, comparative biology and taxonomic classification.</title>
        <authorList>
            <person name="Goeker M."/>
        </authorList>
    </citation>
    <scope>NUCLEOTIDE SEQUENCE [LARGE SCALE GENOMIC DNA]</scope>
    <source>
        <strain evidence="3 4">DSM 5603</strain>
    </source>
</reference>
<evidence type="ECO:0000313" key="4">
    <source>
        <dbReference type="Proteomes" id="UP000254958"/>
    </source>
</evidence>
<dbReference type="EMBL" id="QQAW01000004">
    <property type="protein sequence ID" value="RDI38146.1"/>
    <property type="molecule type" value="Genomic_DNA"/>
</dbReference>
<evidence type="ECO:0000313" key="5">
    <source>
        <dbReference type="Proteomes" id="UP000562982"/>
    </source>
</evidence>
<evidence type="ECO:0000313" key="2">
    <source>
        <dbReference type="EMBL" id="MBB2186480.1"/>
    </source>
</evidence>
<comment type="caution">
    <text evidence="3">The sequence shown here is derived from an EMBL/GenBank/DDBJ whole genome shotgun (WGS) entry which is preliminary data.</text>
</comment>
<evidence type="ECO:0000256" key="1">
    <source>
        <dbReference type="SAM" id="MobiDB-lite"/>
    </source>
</evidence>
<dbReference type="EMBL" id="JABEQI010000004">
    <property type="protein sequence ID" value="MBB2186480.1"/>
    <property type="molecule type" value="Genomic_DNA"/>
</dbReference>
<reference evidence="2 5" key="2">
    <citation type="submission" date="2020-04" db="EMBL/GenBank/DDBJ databases">
        <title>Description of novel Gluconacetobacter.</title>
        <authorList>
            <person name="Sombolestani A."/>
        </authorList>
    </citation>
    <scope>NUCLEOTIDE SEQUENCE [LARGE SCALE GENOMIC DNA]</scope>
    <source>
        <strain evidence="2 5">LMG 1382</strain>
    </source>
</reference>
<dbReference type="AlphaFoldDB" id="A0A370G528"/>
<accession>A0A370G528</accession>
<name>A0A370G528_GLULI</name>
<feature type="region of interest" description="Disordered" evidence="1">
    <location>
        <begin position="1"/>
        <end position="23"/>
    </location>
</feature>
<dbReference type="RefSeq" id="WP_141288965.1">
    <property type="nucleotide sequence ID" value="NZ_BJMI01000016.1"/>
</dbReference>
<gene>
    <name evidence="3" type="ORF">C7453_10483</name>
    <name evidence="2" type="ORF">HLH32_08770</name>
</gene>
<organism evidence="3 4">
    <name type="scientific">Gluconacetobacter liquefaciens</name>
    <name type="common">Acetobacter liquefaciens</name>
    <dbReference type="NCBI Taxonomy" id="89584"/>
    <lineage>
        <taxon>Bacteria</taxon>
        <taxon>Pseudomonadati</taxon>
        <taxon>Pseudomonadota</taxon>
        <taxon>Alphaproteobacteria</taxon>
        <taxon>Acetobacterales</taxon>
        <taxon>Acetobacteraceae</taxon>
        <taxon>Gluconacetobacter</taxon>
    </lineage>
</organism>
<dbReference type="Proteomes" id="UP000562982">
    <property type="component" value="Unassembled WGS sequence"/>
</dbReference>
<protein>
    <submittedName>
        <fullName evidence="3">Excisionase family DNA binding protein</fullName>
    </submittedName>
    <submittedName>
        <fullName evidence="2">Helix-turn-helix domain-containing protein</fullName>
    </submittedName>
</protein>
<dbReference type="Proteomes" id="UP000254958">
    <property type="component" value="Unassembled WGS sequence"/>
</dbReference>
<dbReference type="OrthoDB" id="7284167at2"/>
<sequence>MPEMQKNSGPRRKPSPLENAGLTPRYMPLSLSSPFLGLTRCKLYDLLGSGEIRAVKVGKRTLIDIEHALAWLGSLPPARFGKQS</sequence>
<evidence type="ECO:0000313" key="3">
    <source>
        <dbReference type="EMBL" id="RDI38146.1"/>
    </source>
</evidence>
<keyword evidence="4" id="KW-1185">Reference proteome</keyword>
<proteinExistence type="predicted"/>